<evidence type="ECO:0000256" key="1">
    <source>
        <dbReference type="SAM" id="MobiDB-lite"/>
    </source>
</evidence>
<proteinExistence type="predicted"/>
<sequence>MIMSLKDVIEIMDHMSSNSSSDTSSNVFSLIRNSSSTDPSSISSGSSTDDDDDDEEEEEEEEEEELPHPRCLYQDIGMRDVWIHLKAQLPGLTGSTTTALLSDAQDKKLALLEQRRATSLQRGPATPPDEWARQLAAAYRRDARALLAVLETDMAYFRAVLFELVSAFCDGALENDESDDEWHYNHERLRLHEEIGDTRANILVLRLRREQLLGRFVDAFARADKVEEGDWAVADQLIPAYRTPHKRADRYSGIKDLGRTRLIEQERQQTADAVFAAWGLERPRRSGERERGSSQRGLSARRDKIRFDSFVPPCLSGDLASYLFGKEAGRDVTTTSPKNVVPKIKLGVGRAVMAPVLAEDILEVVDCKNRGTNHVFALSPSRDTWLRKQMIPSEIPHGGAGEMVYRYEFAAPPSPLQPHRRFAFFHLLINMLHARRWQGKDEDWHDEFSELLRAERWGLSQPWLRKSTVLKMAQTIGLIKDFGAEFEAGFEDRDDADADDDDMDMLITNIVEEHLFPSPAVVFPDESKFARLVYGETDIVANMQRRGSQWIDCIAPGTGKCVFGAKRSTYLIDGGLENYDGTVI</sequence>
<reference evidence="2 3" key="1">
    <citation type="submission" date="2024-04" db="EMBL/GenBank/DDBJ databases">
        <title>Phyllosticta paracitricarpa is synonymous to the EU quarantine fungus P. citricarpa based on phylogenomic analyses.</title>
        <authorList>
            <consortium name="Lawrence Berkeley National Laboratory"/>
            <person name="Van Ingen-Buijs V.A."/>
            <person name="Van Westerhoven A.C."/>
            <person name="Haridas S."/>
            <person name="Skiadas P."/>
            <person name="Martin F."/>
            <person name="Groenewald J.Z."/>
            <person name="Crous P.W."/>
            <person name="Seidl M.F."/>
        </authorList>
    </citation>
    <scope>NUCLEOTIDE SEQUENCE [LARGE SCALE GENOMIC DNA]</scope>
    <source>
        <strain evidence="2 3">CBS 122670</strain>
    </source>
</reference>
<protein>
    <submittedName>
        <fullName evidence="2">Uncharacterized protein</fullName>
    </submittedName>
</protein>
<gene>
    <name evidence="2" type="ORF">IWX46DRAFT_45055</name>
</gene>
<feature type="region of interest" description="Disordered" evidence="1">
    <location>
        <begin position="16"/>
        <end position="70"/>
    </location>
</feature>
<organism evidence="2 3">
    <name type="scientific">Phyllosticta citricarpa</name>
    <dbReference type="NCBI Taxonomy" id="55181"/>
    <lineage>
        <taxon>Eukaryota</taxon>
        <taxon>Fungi</taxon>
        <taxon>Dikarya</taxon>
        <taxon>Ascomycota</taxon>
        <taxon>Pezizomycotina</taxon>
        <taxon>Dothideomycetes</taxon>
        <taxon>Dothideomycetes incertae sedis</taxon>
        <taxon>Botryosphaeriales</taxon>
        <taxon>Phyllostictaceae</taxon>
        <taxon>Phyllosticta</taxon>
    </lineage>
</organism>
<accession>A0ABR1MFK5</accession>
<dbReference type="EMBL" id="JBBPDW010000011">
    <property type="protein sequence ID" value="KAK7548102.1"/>
    <property type="molecule type" value="Genomic_DNA"/>
</dbReference>
<keyword evidence="3" id="KW-1185">Reference proteome</keyword>
<name>A0ABR1MFK5_9PEZI</name>
<evidence type="ECO:0000313" key="3">
    <source>
        <dbReference type="Proteomes" id="UP001365128"/>
    </source>
</evidence>
<evidence type="ECO:0000313" key="2">
    <source>
        <dbReference type="EMBL" id="KAK7548102.1"/>
    </source>
</evidence>
<feature type="compositionally biased region" description="Acidic residues" evidence="1">
    <location>
        <begin position="48"/>
        <end position="65"/>
    </location>
</feature>
<feature type="compositionally biased region" description="Low complexity" evidence="1">
    <location>
        <begin position="16"/>
        <end position="47"/>
    </location>
</feature>
<comment type="caution">
    <text evidence="2">The sequence shown here is derived from an EMBL/GenBank/DDBJ whole genome shotgun (WGS) entry which is preliminary data.</text>
</comment>
<dbReference type="Proteomes" id="UP001365128">
    <property type="component" value="Unassembled WGS sequence"/>
</dbReference>